<dbReference type="AlphaFoldDB" id="A0A5N6GHE0"/>
<accession>A0A5N6GHE0</accession>
<reference evidence="1" key="1">
    <citation type="submission" date="2019-04" db="EMBL/GenBank/DDBJ databases">
        <title>Friends and foes A comparative genomics study of 23 Aspergillus species from section Flavi.</title>
        <authorList>
            <consortium name="DOE Joint Genome Institute"/>
            <person name="Kjaerbolling I."/>
            <person name="Vesth T."/>
            <person name="Frisvad J.C."/>
            <person name="Nybo J.L."/>
            <person name="Theobald S."/>
            <person name="Kildgaard S."/>
            <person name="Isbrandt T."/>
            <person name="Kuo A."/>
            <person name="Sato A."/>
            <person name="Lyhne E.K."/>
            <person name="Kogle M.E."/>
            <person name="Wiebenga A."/>
            <person name="Kun R.S."/>
            <person name="Lubbers R.J."/>
            <person name="Makela M.R."/>
            <person name="Barry K."/>
            <person name="Chovatia M."/>
            <person name="Clum A."/>
            <person name="Daum C."/>
            <person name="Haridas S."/>
            <person name="He G."/>
            <person name="LaButti K."/>
            <person name="Lipzen A."/>
            <person name="Mondo S."/>
            <person name="Riley R."/>
            <person name="Salamov A."/>
            <person name="Simmons B.A."/>
            <person name="Magnuson J.K."/>
            <person name="Henrissat B."/>
            <person name="Mortensen U.H."/>
            <person name="Larsen T.O."/>
            <person name="Devries R.P."/>
            <person name="Grigoriev I.V."/>
            <person name="Machida M."/>
            <person name="Baker S.E."/>
            <person name="Andersen M.R."/>
        </authorList>
    </citation>
    <scope>NUCLEOTIDE SEQUENCE [LARGE SCALE GENOMIC DNA]</scope>
    <source>
        <strain evidence="1">CBS 121.62</strain>
    </source>
</reference>
<protein>
    <submittedName>
        <fullName evidence="1">Uncharacterized protein</fullName>
    </submittedName>
</protein>
<proteinExistence type="predicted"/>
<organism evidence="1">
    <name type="scientific">Aspergillus flavus</name>
    <dbReference type="NCBI Taxonomy" id="5059"/>
    <lineage>
        <taxon>Eukaryota</taxon>
        <taxon>Fungi</taxon>
        <taxon>Dikarya</taxon>
        <taxon>Ascomycota</taxon>
        <taxon>Pezizomycotina</taxon>
        <taxon>Eurotiomycetes</taxon>
        <taxon>Eurotiomycetidae</taxon>
        <taxon>Eurotiales</taxon>
        <taxon>Aspergillaceae</taxon>
        <taxon>Aspergillus</taxon>
        <taxon>Aspergillus subgen. Circumdati</taxon>
    </lineage>
</organism>
<evidence type="ECO:0000313" key="1">
    <source>
        <dbReference type="EMBL" id="KAB8241791.1"/>
    </source>
</evidence>
<sequence>MIATADHTDRNIVCAFHTALAITVGNTNNAEQQTDDKFLKQVQHLDYQAIGGFLYILWLLMCWDNWVSYLEERCDVL</sequence>
<dbReference type="Proteomes" id="UP000325434">
    <property type="component" value="Unassembled WGS sequence"/>
</dbReference>
<name>A0A5N6GHE0_ASPFL</name>
<dbReference type="EMBL" id="ML734680">
    <property type="protein sequence ID" value="KAB8241791.1"/>
    <property type="molecule type" value="Genomic_DNA"/>
</dbReference>
<gene>
    <name evidence="1" type="ORF">BDV35DRAFT_384601</name>
</gene>